<evidence type="ECO:0000313" key="2">
    <source>
        <dbReference type="Proteomes" id="UP001427805"/>
    </source>
</evidence>
<dbReference type="EMBL" id="JBDIZK010000004">
    <property type="protein sequence ID" value="MEN3747212.1"/>
    <property type="molecule type" value="Genomic_DNA"/>
</dbReference>
<dbReference type="RefSeq" id="WP_346246209.1">
    <property type="nucleotide sequence ID" value="NZ_JBDIZK010000004.1"/>
</dbReference>
<name>A0ABV0B6I5_9SPHN</name>
<sequence length="153" mass="17048">MDWSEIAAHFQPEGSLRDIYILNASLEDWASVWGILTMGPEPLRFTVDGEVVAPPMLVEEAFRLQANHSVCASYQLGPQLVNCCCFMADEVELDIDPKEVDGLVEAQRLADFMAVLGRATAKEVRLTGEMDPHSIIARYDPVADHVDWVFLAK</sequence>
<protein>
    <submittedName>
        <fullName evidence="1">Uncharacterized protein</fullName>
    </submittedName>
</protein>
<accession>A0ABV0B6I5</accession>
<proteinExistence type="predicted"/>
<gene>
    <name evidence="1" type="ORF">TPR58_08530</name>
</gene>
<keyword evidence="2" id="KW-1185">Reference proteome</keyword>
<dbReference type="Proteomes" id="UP001427805">
    <property type="component" value="Unassembled WGS sequence"/>
</dbReference>
<organism evidence="1 2">
    <name type="scientific">Sphingomonas rustica</name>
    <dbReference type="NCBI Taxonomy" id="3103142"/>
    <lineage>
        <taxon>Bacteria</taxon>
        <taxon>Pseudomonadati</taxon>
        <taxon>Pseudomonadota</taxon>
        <taxon>Alphaproteobacteria</taxon>
        <taxon>Sphingomonadales</taxon>
        <taxon>Sphingomonadaceae</taxon>
        <taxon>Sphingomonas</taxon>
    </lineage>
</organism>
<reference evidence="1 2" key="1">
    <citation type="submission" date="2024-05" db="EMBL/GenBank/DDBJ databases">
        <title>Sphingomonas sp. HF-S3 16S ribosomal RNA gene Genome sequencing and assembly.</title>
        <authorList>
            <person name="Lee H."/>
        </authorList>
    </citation>
    <scope>NUCLEOTIDE SEQUENCE [LARGE SCALE GENOMIC DNA]</scope>
    <source>
        <strain evidence="1 2">HF-S3</strain>
    </source>
</reference>
<evidence type="ECO:0000313" key="1">
    <source>
        <dbReference type="EMBL" id="MEN3747212.1"/>
    </source>
</evidence>
<comment type="caution">
    <text evidence="1">The sequence shown here is derived from an EMBL/GenBank/DDBJ whole genome shotgun (WGS) entry which is preliminary data.</text>
</comment>